<gene>
    <name evidence="1" type="ORF">VACV_205</name>
</gene>
<reference evidence="1 2" key="1">
    <citation type="submission" date="2006-01" db="EMBL/GenBank/DDBJ databases">
        <authorList>
            <person name="Wilson R.K."/>
            <person name="Clifton S.W."/>
            <person name="Storch G."/>
            <person name="Bhonagiri V."/>
            <person name="Pepin K.H."/>
            <person name="Stanley S."/>
            <person name="Fulton L."/>
            <person name="Nash W."/>
            <person name="Maupin R."/>
            <person name="Godfrey J."/>
            <person name="Delehaunty K."/>
            <person name="Latreille P."/>
            <person name="Wang C."/>
            <person name="Kohlberg S."/>
            <person name="Newman F.K."/>
            <person name="Frey S.E."/>
            <person name="Belshe R.B."/>
        </authorList>
    </citation>
    <scope>NUCLEOTIDE SEQUENCE [LARGE SCALE GENOMIC DNA]</scope>
    <source>
        <strain evidence="1">3737</strain>
    </source>
</reference>
<sequence>MFNFSVSNPINPFSTSSSYLYALYSPLLNKSLNSIFNTFSTNSWDVTHCSTICLMKRVSSSDSPLILYMGFRLYLASIVYLSDSAINILSTCVPFIRSAFIIIESFFH</sequence>
<evidence type="ECO:0000313" key="1">
    <source>
        <dbReference type="EMBL" id="ABD57591.1"/>
    </source>
</evidence>
<accession>Q1PIY8</accession>
<organism evidence="1 2">
    <name type="scientific">Vaccinia virus</name>
    <name type="common">VACV</name>
    <name type="synonym">Orthopoxvirus vaccinia</name>
    <dbReference type="NCBI Taxonomy" id="10245"/>
    <lineage>
        <taxon>Viruses</taxon>
        <taxon>Varidnaviria</taxon>
        <taxon>Bamfordvirae</taxon>
        <taxon>Nucleocytoviricota</taxon>
        <taxon>Pokkesviricetes</taxon>
        <taxon>Chitovirales</taxon>
        <taxon>Poxviridae</taxon>
        <taxon>Chordopoxvirinae</taxon>
        <taxon>Orthopoxvirus</taxon>
    </lineage>
</organism>
<evidence type="ECO:0000313" key="2">
    <source>
        <dbReference type="Proteomes" id="UP000098152"/>
    </source>
</evidence>
<name>Q1PIY8_VACCV</name>
<protein>
    <submittedName>
        <fullName evidence="1">VACV205</fullName>
    </submittedName>
</protein>
<dbReference type="EMBL" id="DQ377945">
    <property type="protein sequence ID" value="ABD57591.1"/>
    <property type="molecule type" value="Genomic_DNA"/>
</dbReference>
<proteinExistence type="predicted"/>
<dbReference type="Proteomes" id="UP000098152">
    <property type="component" value="Genome"/>
</dbReference>